<evidence type="ECO:0000313" key="3">
    <source>
        <dbReference type="Proteomes" id="UP000573729"/>
    </source>
</evidence>
<keyword evidence="3" id="KW-1185">Reference proteome</keyword>
<accession>A0A7W7FKP4</accession>
<reference evidence="2 3" key="1">
    <citation type="submission" date="2020-08" db="EMBL/GenBank/DDBJ databases">
        <title>Sequencing the genomes of 1000 actinobacteria strains.</title>
        <authorList>
            <person name="Klenk H.-P."/>
        </authorList>
    </citation>
    <scope>NUCLEOTIDE SEQUENCE [LARGE SCALE GENOMIC DNA]</scope>
    <source>
        <strain evidence="2 3">DSM 24947</strain>
    </source>
</reference>
<feature type="region of interest" description="Disordered" evidence="1">
    <location>
        <begin position="18"/>
        <end position="92"/>
    </location>
</feature>
<protein>
    <submittedName>
        <fullName evidence="2">Uncharacterized protein</fullName>
    </submittedName>
</protein>
<comment type="caution">
    <text evidence="2">The sequence shown here is derived from an EMBL/GenBank/DDBJ whole genome shotgun (WGS) entry which is preliminary data.</text>
</comment>
<name>A0A7W7FKP4_9MICO</name>
<dbReference type="Proteomes" id="UP000573729">
    <property type="component" value="Unassembled WGS sequence"/>
</dbReference>
<evidence type="ECO:0000256" key="1">
    <source>
        <dbReference type="SAM" id="MobiDB-lite"/>
    </source>
</evidence>
<dbReference type="AlphaFoldDB" id="A0A7W7FKP4"/>
<proteinExistence type="predicted"/>
<gene>
    <name evidence="2" type="ORF">BKA24_003057</name>
</gene>
<feature type="compositionally biased region" description="Pro residues" evidence="1">
    <location>
        <begin position="63"/>
        <end position="75"/>
    </location>
</feature>
<organism evidence="2 3">
    <name type="scientific">Microbacterium marinum</name>
    <dbReference type="NCBI Taxonomy" id="421115"/>
    <lineage>
        <taxon>Bacteria</taxon>
        <taxon>Bacillati</taxon>
        <taxon>Actinomycetota</taxon>
        <taxon>Actinomycetes</taxon>
        <taxon>Micrococcales</taxon>
        <taxon>Microbacteriaceae</taxon>
        <taxon>Microbacterium</taxon>
    </lineage>
</organism>
<feature type="compositionally biased region" description="Low complexity" evidence="1">
    <location>
        <begin position="50"/>
        <end position="62"/>
    </location>
</feature>
<feature type="compositionally biased region" description="Basic and acidic residues" evidence="1">
    <location>
        <begin position="34"/>
        <end position="48"/>
    </location>
</feature>
<sequence>MDDPAASELTRLRERAYGAHADIATDPHAQARLAELEAQQRADREPKKPATPAAPAPSRAATVPPPASAEPPPTQPSLTVTPPSDPPAGSPRVRTALRALTWAGSLAAVAAIAVGVTAAMTARTAWPAVGGAADPRISYLTALDVDENGEIPEMFFGNGLDTIVFASFEGVTAYTFTYEERYSDATCVMVIASDVLDDPNPTDYDGLFAQGCSTGAFAPAATMVVSEGSPQALQDRFPRGTSLQFVLNGDTVDVFAADPPPPAEV</sequence>
<dbReference type="EMBL" id="JACHMD010000001">
    <property type="protein sequence ID" value="MBB4668348.1"/>
    <property type="molecule type" value="Genomic_DNA"/>
</dbReference>
<evidence type="ECO:0000313" key="2">
    <source>
        <dbReference type="EMBL" id="MBB4668348.1"/>
    </source>
</evidence>
<dbReference type="RefSeq" id="WP_184220224.1">
    <property type="nucleotide sequence ID" value="NZ_JACHMD010000001.1"/>
</dbReference>